<dbReference type="EMBL" id="FNPH01000012">
    <property type="protein sequence ID" value="SDZ37782.1"/>
    <property type="molecule type" value="Genomic_DNA"/>
</dbReference>
<gene>
    <name evidence="1" type="ORF">SAMN05444365_1123</name>
</gene>
<sequence length="50" mass="5112">MTPVTVSTNTASVVNFDRGTTPSGVRNAIAEQHAITAVKPLMAATGKVAE</sequence>
<accession>A0A1H3SIH9</accession>
<protein>
    <submittedName>
        <fullName evidence="1">Uncharacterized protein</fullName>
    </submittedName>
</protein>
<dbReference type="AlphaFoldDB" id="A0A1H3SIH9"/>
<dbReference type="Proteomes" id="UP000242415">
    <property type="component" value="Unassembled WGS sequence"/>
</dbReference>
<organism evidence="1 2">
    <name type="scientific">Micromonospora pattaloongensis</name>
    <dbReference type="NCBI Taxonomy" id="405436"/>
    <lineage>
        <taxon>Bacteria</taxon>
        <taxon>Bacillati</taxon>
        <taxon>Actinomycetota</taxon>
        <taxon>Actinomycetes</taxon>
        <taxon>Micromonosporales</taxon>
        <taxon>Micromonosporaceae</taxon>
        <taxon>Micromonospora</taxon>
    </lineage>
</organism>
<proteinExistence type="predicted"/>
<keyword evidence="2" id="KW-1185">Reference proteome</keyword>
<evidence type="ECO:0000313" key="2">
    <source>
        <dbReference type="Proteomes" id="UP000242415"/>
    </source>
</evidence>
<evidence type="ECO:0000313" key="1">
    <source>
        <dbReference type="EMBL" id="SDZ37782.1"/>
    </source>
</evidence>
<name>A0A1H3SIH9_9ACTN</name>
<reference evidence="2" key="1">
    <citation type="submission" date="2016-10" db="EMBL/GenBank/DDBJ databases">
        <authorList>
            <person name="Varghese N."/>
            <person name="Submissions S."/>
        </authorList>
    </citation>
    <scope>NUCLEOTIDE SEQUENCE [LARGE SCALE GENOMIC DNA]</scope>
    <source>
        <strain evidence="2">DSM 45245</strain>
    </source>
</reference>